<evidence type="ECO:0000313" key="8">
    <source>
        <dbReference type="WBParaSite" id="MBELARI_LOCUS6323"/>
    </source>
</evidence>
<feature type="transmembrane region" description="Helical" evidence="5">
    <location>
        <begin position="398"/>
        <end position="417"/>
    </location>
</feature>
<dbReference type="Gene3D" id="1.20.1250.20">
    <property type="entry name" value="MFS general substrate transporter like domains"/>
    <property type="match status" value="1"/>
</dbReference>
<dbReference type="InterPro" id="IPR020846">
    <property type="entry name" value="MFS_dom"/>
</dbReference>
<evidence type="ECO:0000259" key="6">
    <source>
        <dbReference type="PROSITE" id="PS50850"/>
    </source>
</evidence>
<evidence type="ECO:0000256" key="5">
    <source>
        <dbReference type="SAM" id="Phobius"/>
    </source>
</evidence>
<feature type="transmembrane region" description="Helical" evidence="5">
    <location>
        <begin position="168"/>
        <end position="195"/>
    </location>
</feature>
<protein>
    <recommendedName>
        <fullName evidence="6">Major facilitator superfamily (MFS) profile domain-containing protein</fullName>
    </recommendedName>
</protein>
<keyword evidence="4 5" id="KW-0472">Membrane</keyword>
<feature type="transmembrane region" description="Helical" evidence="5">
    <location>
        <begin position="488"/>
        <end position="509"/>
    </location>
</feature>
<dbReference type="AlphaFoldDB" id="A0AAF3FKQ4"/>
<feature type="transmembrane region" description="Helical" evidence="5">
    <location>
        <begin position="370"/>
        <end position="391"/>
    </location>
</feature>
<dbReference type="Proteomes" id="UP000887575">
    <property type="component" value="Unassembled WGS sequence"/>
</dbReference>
<dbReference type="PANTHER" id="PTHR24064">
    <property type="entry name" value="SOLUTE CARRIER FAMILY 22 MEMBER"/>
    <property type="match status" value="1"/>
</dbReference>
<organism evidence="7 8">
    <name type="scientific">Mesorhabditis belari</name>
    <dbReference type="NCBI Taxonomy" id="2138241"/>
    <lineage>
        <taxon>Eukaryota</taxon>
        <taxon>Metazoa</taxon>
        <taxon>Ecdysozoa</taxon>
        <taxon>Nematoda</taxon>
        <taxon>Chromadorea</taxon>
        <taxon>Rhabditida</taxon>
        <taxon>Rhabditina</taxon>
        <taxon>Rhabditomorpha</taxon>
        <taxon>Rhabditoidea</taxon>
        <taxon>Rhabditidae</taxon>
        <taxon>Mesorhabditinae</taxon>
        <taxon>Mesorhabditis</taxon>
    </lineage>
</organism>
<dbReference type="Pfam" id="PF00083">
    <property type="entry name" value="Sugar_tr"/>
    <property type="match status" value="1"/>
</dbReference>
<keyword evidence="3 5" id="KW-1133">Transmembrane helix</keyword>
<dbReference type="CDD" id="cd17317">
    <property type="entry name" value="MFS_SLC22"/>
    <property type="match status" value="1"/>
</dbReference>
<feature type="transmembrane region" description="Helical" evidence="5">
    <location>
        <begin position="341"/>
        <end position="358"/>
    </location>
</feature>
<proteinExistence type="predicted"/>
<evidence type="ECO:0000256" key="2">
    <source>
        <dbReference type="ARBA" id="ARBA00022692"/>
    </source>
</evidence>
<evidence type="ECO:0000256" key="1">
    <source>
        <dbReference type="ARBA" id="ARBA00004141"/>
    </source>
</evidence>
<dbReference type="GO" id="GO:0016020">
    <property type="term" value="C:membrane"/>
    <property type="evidence" value="ECO:0007669"/>
    <property type="project" value="UniProtKB-SubCell"/>
</dbReference>
<dbReference type="WBParaSite" id="MBELARI_LOCUS6323">
    <property type="protein sequence ID" value="MBELARI_LOCUS6323"/>
    <property type="gene ID" value="MBELARI_LOCUS6323"/>
</dbReference>
<feature type="transmembrane region" description="Helical" evidence="5">
    <location>
        <begin position="459"/>
        <end position="482"/>
    </location>
</feature>
<dbReference type="SUPFAM" id="SSF103473">
    <property type="entry name" value="MFS general substrate transporter"/>
    <property type="match status" value="1"/>
</dbReference>
<feature type="transmembrane region" description="Helical" evidence="5">
    <location>
        <begin position="253"/>
        <end position="272"/>
    </location>
</feature>
<keyword evidence="7" id="KW-1185">Reference proteome</keyword>
<sequence length="529" mass="59450">MKFDEFLFSHLGEMGRYQKVQFLLVTIPTMLCALHAFSWTFAAHNTPYRCALPTETDSRTANYWTTSKLIDENLEDCWNTKTKTKVNESDRGQPDVKCNYVKCSIGNDTCTGYVFDHSQMSLTAQEKWDIVCDRHYLKAVVQAGYYAGQMAGSIVFGILGDKIGRKKVFFIAIILQMIAGMMQSIVPVWWMYVIFRAATGFAHPGIFVIAVIIGMELVGPSYRKLAGVISGIFYALGQVILGGAAYYITDFQWLHVVISAPGVIFLTYWWLVPESARWLVSLQRWDEADKVLQKAAKMNGVTLPDKWWEQLDQDQGAKKDGTTKKYSTMDLIATPKMRRRTLAVFFLWPVVSMIYYGFGMKPDVLGGDLYVSFIMGALIEMPALVIVYLLIDRIGRRPVLAGGFAIPGIVLLANIFLPELNQWMSIAQLMIVKGSITAVYASIYTFTPEIFPTVVRNTAMGYCSTIARVGAISASFISMWIVEKFGKIAMLIPFSVLALSACLVTWFFLPRNDEQAFTGNDSRDRGNSR</sequence>
<dbReference type="InterPro" id="IPR005828">
    <property type="entry name" value="MFS_sugar_transport-like"/>
</dbReference>
<reference evidence="8" key="1">
    <citation type="submission" date="2024-02" db="UniProtKB">
        <authorList>
            <consortium name="WormBaseParasite"/>
        </authorList>
    </citation>
    <scope>IDENTIFICATION</scope>
</reference>
<evidence type="ECO:0000256" key="3">
    <source>
        <dbReference type="ARBA" id="ARBA00022989"/>
    </source>
</evidence>
<dbReference type="GO" id="GO:0022857">
    <property type="term" value="F:transmembrane transporter activity"/>
    <property type="evidence" value="ECO:0007669"/>
    <property type="project" value="InterPro"/>
</dbReference>
<evidence type="ECO:0000313" key="7">
    <source>
        <dbReference type="Proteomes" id="UP000887575"/>
    </source>
</evidence>
<name>A0AAF3FKQ4_9BILA</name>
<evidence type="ECO:0000256" key="4">
    <source>
        <dbReference type="ARBA" id="ARBA00023136"/>
    </source>
</evidence>
<comment type="subcellular location">
    <subcellularLocation>
        <location evidence="1">Membrane</location>
        <topology evidence="1">Multi-pass membrane protein</topology>
    </subcellularLocation>
</comment>
<dbReference type="PROSITE" id="PS50850">
    <property type="entry name" value="MFS"/>
    <property type="match status" value="1"/>
</dbReference>
<feature type="transmembrane region" description="Helical" evidence="5">
    <location>
        <begin position="423"/>
        <end position="447"/>
    </location>
</feature>
<keyword evidence="2 5" id="KW-0812">Transmembrane</keyword>
<feature type="transmembrane region" description="Helical" evidence="5">
    <location>
        <begin position="225"/>
        <end position="247"/>
    </location>
</feature>
<feature type="domain" description="Major facilitator superfamily (MFS) profile" evidence="6">
    <location>
        <begin position="21"/>
        <end position="513"/>
    </location>
</feature>
<dbReference type="InterPro" id="IPR036259">
    <property type="entry name" value="MFS_trans_sf"/>
</dbReference>
<accession>A0AAF3FKQ4</accession>
<feature type="transmembrane region" description="Helical" evidence="5">
    <location>
        <begin position="201"/>
        <end position="218"/>
    </location>
</feature>
<feature type="transmembrane region" description="Helical" evidence="5">
    <location>
        <begin position="20"/>
        <end position="42"/>
    </location>
</feature>